<keyword evidence="1" id="KW-0378">Hydrolase</keyword>
<evidence type="ECO:0000313" key="4">
    <source>
        <dbReference type="Proteomes" id="UP000247810"/>
    </source>
</evidence>
<evidence type="ECO:0000259" key="2">
    <source>
        <dbReference type="Pfam" id="PF02018"/>
    </source>
</evidence>
<reference evidence="3 4" key="1">
    <citation type="submission" date="2018-02" db="EMBL/GenBank/DDBJ databases">
        <title>The genomes of Aspergillus section Nigri reveals drivers in fungal speciation.</title>
        <authorList>
            <consortium name="DOE Joint Genome Institute"/>
            <person name="Vesth T.C."/>
            <person name="Nybo J."/>
            <person name="Theobald S."/>
            <person name="Brandl J."/>
            <person name="Frisvad J.C."/>
            <person name="Nielsen K.F."/>
            <person name="Lyhne E.K."/>
            <person name="Kogle M.E."/>
            <person name="Kuo A."/>
            <person name="Riley R."/>
            <person name="Clum A."/>
            <person name="Nolan M."/>
            <person name="Lipzen A."/>
            <person name="Salamov A."/>
            <person name="Henrissat B."/>
            <person name="Wiebenga A."/>
            <person name="De vries R.P."/>
            <person name="Grigoriev I.V."/>
            <person name="Mortensen U.H."/>
            <person name="Andersen M.R."/>
            <person name="Baker S.E."/>
        </authorList>
    </citation>
    <scope>NUCLEOTIDE SEQUENCE [LARGE SCALE GENOMIC DNA]</scope>
    <source>
        <strain evidence="3 4">CBS 707.79</strain>
    </source>
</reference>
<sequence length="153" mass="16182">TNPSFGTGYLSPWFTKVPNVAKVTNGTDYTAAFDGEYCLELTTAIDNGANAFSQAISGLVPRKTYHFSVYVQTPVGGVDYCYVSAWMGLNDTITTGSWDGSQGGEWAPITGTYTAKSTSDILSISGGCNSPDNSDTWVVWFDEVVLGAAGCGQ</sequence>
<dbReference type="STRING" id="1448320.A0A319E937"/>
<evidence type="ECO:0000256" key="1">
    <source>
        <dbReference type="ARBA" id="ARBA00022801"/>
    </source>
</evidence>
<dbReference type="AlphaFoldDB" id="A0A319E937"/>
<dbReference type="Gene3D" id="2.60.120.260">
    <property type="entry name" value="Galactose-binding domain-like"/>
    <property type="match status" value="1"/>
</dbReference>
<dbReference type="Proteomes" id="UP000247810">
    <property type="component" value="Unassembled WGS sequence"/>
</dbReference>
<dbReference type="EMBL" id="KZ825797">
    <property type="protein sequence ID" value="PYI00184.1"/>
    <property type="molecule type" value="Genomic_DNA"/>
</dbReference>
<dbReference type="VEuPathDB" id="FungiDB:BO71DRAFT_312264"/>
<dbReference type="InterPro" id="IPR003305">
    <property type="entry name" value="CenC_carb-bd"/>
</dbReference>
<gene>
    <name evidence="3" type="ORF">BO71DRAFT_312264</name>
</gene>
<dbReference type="InterPro" id="IPR008979">
    <property type="entry name" value="Galactose-bd-like_sf"/>
</dbReference>
<dbReference type="Pfam" id="PF02018">
    <property type="entry name" value="CBM_4_9"/>
    <property type="match status" value="1"/>
</dbReference>
<feature type="non-terminal residue" evidence="3">
    <location>
        <position position="1"/>
    </location>
</feature>
<dbReference type="SUPFAM" id="SSF49785">
    <property type="entry name" value="Galactose-binding domain-like"/>
    <property type="match status" value="1"/>
</dbReference>
<organism evidence="3 4">
    <name type="scientific">Aspergillus ellipticus CBS 707.79</name>
    <dbReference type="NCBI Taxonomy" id="1448320"/>
    <lineage>
        <taxon>Eukaryota</taxon>
        <taxon>Fungi</taxon>
        <taxon>Dikarya</taxon>
        <taxon>Ascomycota</taxon>
        <taxon>Pezizomycotina</taxon>
        <taxon>Eurotiomycetes</taxon>
        <taxon>Eurotiomycetidae</taxon>
        <taxon>Eurotiales</taxon>
        <taxon>Aspergillaceae</taxon>
        <taxon>Aspergillus</taxon>
        <taxon>Aspergillus subgen. Circumdati</taxon>
    </lineage>
</organism>
<proteinExistence type="predicted"/>
<dbReference type="OrthoDB" id="4240053at2759"/>
<protein>
    <submittedName>
        <fullName evidence="3">Carbohydrate binding domain protein</fullName>
    </submittedName>
</protein>
<name>A0A319E937_9EURO</name>
<feature type="domain" description="CBM-cenC" evidence="2">
    <location>
        <begin position="2"/>
        <end position="122"/>
    </location>
</feature>
<keyword evidence="4" id="KW-1185">Reference proteome</keyword>
<accession>A0A319E937</accession>
<evidence type="ECO:0000313" key="3">
    <source>
        <dbReference type="EMBL" id="PYI00184.1"/>
    </source>
</evidence>
<dbReference type="GO" id="GO:0016798">
    <property type="term" value="F:hydrolase activity, acting on glycosyl bonds"/>
    <property type="evidence" value="ECO:0007669"/>
    <property type="project" value="InterPro"/>
</dbReference>